<dbReference type="Proteomes" id="UP000265703">
    <property type="component" value="Unassembled WGS sequence"/>
</dbReference>
<gene>
    <name evidence="1" type="ORF">C1645_879840</name>
</gene>
<evidence type="ECO:0000313" key="2">
    <source>
        <dbReference type="Proteomes" id="UP000265703"/>
    </source>
</evidence>
<reference evidence="1 2" key="1">
    <citation type="submission" date="2018-06" db="EMBL/GenBank/DDBJ databases">
        <title>Comparative genomics reveals the genomic features of Rhizophagus irregularis, R. cerebriforme, R. diaphanum and Gigaspora rosea, and their symbiotic lifestyle signature.</title>
        <authorList>
            <person name="Morin E."/>
            <person name="San Clemente H."/>
            <person name="Chen E.C.H."/>
            <person name="De La Providencia I."/>
            <person name="Hainaut M."/>
            <person name="Kuo A."/>
            <person name="Kohler A."/>
            <person name="Murat C."/>
            <person name="Tang N."/>
            <person name="Roy S."/>
            <person name="Loubradou J."/>
            <person name="Henrissat B."/>
            <person name="Grigoriev I.V."/>
            <person name="Corradi N."/>
            <person name="Roux C."/>
            <person name="Martin F.M."/>
        </authorList>
    </citation>
    <scope>NUCLEOTIDE SEQUENCE [LARGE SCALE GENOMIC DNA]</scope>
    <source>
        <strain evidence="1 2">DAOM 227022</strain>
    </source>
</reference>
<name>A0A397SKS7_9GLOM</name>
<proteinExistence type="predicted"/>
<dbReference type="OrthoDB" id="1751604at2759"/>
<evidence type="ECO:0000313" key="1">
    <source>
        <dbReference type="EMBL" id="RIA84577.1"/>
    </source>
</evidence>
<organism evidence="1 2">
    <name type="scientific">Glomus cerebriforme</name>
    <dbReference type="NCBI Taxonomy" id="658196"/>
    <lineage>
        <taxon>Eukaryota</taxon>
        <taxon>Fungi</taxon>
        <taxon>Fungi incertae sedis</taxon>
        <taxon>Mucoromycota</taxon>
        <taxon>Glomeromycotina</taxon>
        <taxon>Glomeromycetes</taxon>
        <taxon>Glomerales</taxon>
        <taxon>Glomeraceae</taxon>
        <taxon>Glomus</taxon>
    </lineage>
</organism>
<dbReference type="STRING" id="658196.A0A397SKS7"/>
<comment type="caution">
    <text evidence="1">The sequence shown here is derived from an EMBL/GenBank/DDBJ whole genome shotgun (WGS) entry which is preliminary data.</text>
</comment>
<sequence>MICSKLFAGNLPELINEIIQYFHRDYQTLHSCILVNRLWCRLAIPLLWEDPFSIPTRNYHFIEIYLHNLNEEDKTQLNKIGINNNIFPTNTLFNYPSFIKCLKSCKIGYSIEKWITAVRTSIQGQEHPVQITNLLFPHLNFIQNSRLIFKLLFKIFIENEANLHTFEAEIFSEFDCDYFNDAFELILQNPNFINNIKILNLDFDTTFANMTRNYPFLRFLYYNCNSISSLYFQFPAYHADNILTEIYLSQIINSQQNLKKILFGCSNFPLRHSLLSLKNSKCSNTLNTIIFFDVDFKNTNILKEVFEQLNVLESIHIHYCYSLDSDFIQQIINMNKPFKLKSLFMDEVIHIKSLELLFQKSGDYLENFGFELLSRNESKESKQQLLEIITKYCTKIKFLDLNSGLDNLNIYSVFNLIKNIQQNLNYLSIDVLNYYNQINIIELSSIILLNLGQILPFKLEYLNLKLTINPSDLVVFLKNSQNSFIKKLLICNKIQGKIDDILPYIKEYIMKKKRVEYLAIVRTFSETSENLFSLKNEVEEFELNNIQVLNYSDLYIQILDFIKESD</sequence>
<dbReference type="AlphaFoldDB" id="A0A397SKS7"/>
<dbReference type="EMBL" id="QKYT01000483">
    <property type="protein sequence ID" value="RIA84577.1"/>
    <property type="molecule type" value="Genomic_DNA"/>
</dbReference>
<evidence type="ECO:0008006" key="3">
    <source>
        <dbReference type="Google" id="ProtNLM"/>
    </source>
</evidence>
<protein>
    <recommendedName>
        <fullName evidence="3">F-box domain-containing protein</fullName>
    </recommendedName>
</protein>
<accession>A0A397SKS7</accession>
<keyword evidence="2" id="KW-1185">Reference proteome</keyword>